<evidence type="ECO:0000313" key="4">
    <source>
        <dbReference type="Proteomes" id="UP000018680"/>
    </source>
</evidence>
<feature type="domain" description="DUF1707" evidence="2">
    <location>
        <begin position="6"/>
        <end position="54"/>
    </location>
</feature>
<keyword evidence="4" id="KW-1185">Reference proteome</keyword>
<dbReference type="HOGENOM" id="CLU_1420549_0_0_12"/>
<proteinExistence type="predicted"/>
<dbReference type="KEGG" id="slr:L21SP2_3277"/>
<dbReference type="STRING" id="1307761.L21SP2_3277"/>
<reference evidence="3 4" key="1">
    <citation type="journal article" date="2015" name="Stand. Genomic Sci.">
        <title>Complete genome sequence and description of Salinispira pacifica gen. nov., sp. nov., a novel spirochaete isolated form a hypersaline microbial mat.</title>
        <authorList>
            <person name="Ben Hania W."/>
            <person name="Joseph M."/>
            <person name="Schumann P."/>
            <person name="Bunk B."/>
            <person name="Fiebig A."/>
            <person name="Sproer C."/>
            <person name="Klenk H.P."/>
            <person name="Fardeau M.L."/>
            <person name="Spring S."/>
        </authorList>
    </citation>
    <scope>NUCLEOTIDE SEQUENCE [LARGE SCALE GENOMIC DNA]</scope>
    <source>
        <strain evidence="3 4">L21-RPul-D2</strain>
    </source>
</reference>
<dbReference type="EMBL" id="CP006939">
    <property type="protein sequence ID" value="AHC16617.1"/>
    <property type="molecule type" value="Genomic_DNA"/>
</dbReference>
<evidence type="ECO:0000256" key="1">
    <source>
        <dbReference type="SAM" id="MobiDB-lite"/>
    </source>
</evidence>
<dbReference type="RefSeq" id="WP_024269510.1">
    <property type="nucleotide sequence ID" value="NC_023035.1"/>
</dbReference>
<evidence type="ECO:0000313" key="3">
    <source>
        <dbReference type="EMBL" id="AHC16617.1"/>
    </source>
</evidence>
<dbReference type="Proteomes" id="UP000018680">
    <property type="component" value="Chromosome"/>
</dbReference>
<organism evidence="3 4">
    <name type="scientific">Salinispira pacifica</name>
    <dbReference type="NCBI Taxonomy" id="1307761"/>
    <lineage>
        <taxon>Bacteria</taxon>
        <taxon>Pseudomonadati</taxon>
        <taxon>Spirochaetota</taxon>
        <taxon>Spirochaetia</taxon>
        <taxon>Spirochaetales</taxon>
        <taxon>Spirochaetaceae</taxon>
        <taxon>Salinispira</taxon>
    </lineage>
</organism>
<evidence type="ECO:0000259" key="2">
    <source>
        <dbReference type="Pfam" id="PF08044"/>
    </source>
</evidence>
<dbReference type="InterPro" id="IPR012551">
    <property type="entry name" value="DUF1707_SHOCT-like"/>
</dbReference>
<dbReference type="PANTHER" id="PTHR40763:SF5">
    <property type="entry name" value="MEMBRANE PROTEIN"/>
    <property type="match status" value="1"/>
</dbReference>
<gene>
    <name evidence="3" type="ORF">L21SP2_3277</name>
</gene>
<sequence>MDSQLDEHRDRIINYLTELFSRDVLTTEEYELRVEKANEANSPVQLNDVVSDLQIDTSRNPGPSQGETGLDISSGRDSQRVLAVLGSRELQGNWLRKDTVLVQSFMSSVTCDLRDVALPEVTRIQIYSMMAEVVIILPEGVVLETNVAPILGEVNHKGLKKRHRRDLPVPQPGRVVQINGLAIMSEVSIRQ</sequence>
<name>V5WLA9_9SPIO</name>
<dbReference type="AlphaFoldDB" id="V5WLA9"/>
<feature type="compositionally biased region" description="Polar residues" evidence="1">
    <location>
        <begin position="54"/>
        <end position="67"/>
    </location>
</feature>
<dbReference type="Pfam" id="PF08044">
    <property type="entry name" value="DUF1707"/>
    <property type="match status" value="1"/>
</dbReference>
<protein>
    <recommendedName>
        <fullName evidence="2">DUF1707 domain-containing protein</fullName>
    </recommendedName>
</protein>
<dbReference type="PANTHER" id="PTHR40763">
    <property type="entry name" value="MEMBRANE PROTEIN-RELATED"/>
    <property type="match status" value="1"/>
</dbReference>
<accession>V5WLA9</accession>
<feature type="region of interest" description="Disordered" evidence="1">
    <location>
        <begin position="54"/>
        <end position="73"/>
    </location>
</feature>
<dbReference type="OrthoDB" id="129627at2"/>